<accession>Q233M4</accession>
<dbReference type="KEGG" id="tet:TTHERM_00391260"/>
<keyword evidence="2" id="KW-1185">Reference proteome</keyword>
<reference evidence="2" key="1">
    <citation type="journal article" date="2006" name="PLoS Biol.">
        <title>Macronuclear genome sequence of the ciliate Tetrahymena thermophila, a model eukaryote.</title>
        <authorList>
            <person name="Eisen J.A."/>
            <person name="Coyne R.S."/>
            <person name="Wu M."/>
            <person name="Wu D."/>
            <person name="Thiagarajan M."/>
            <person name="Wortman J.R."/>
            <person name="Badger J.H."/>
            <person name="Ren Q."/>
            <person name="Amedeo P."/>
            <person name="Jones K.M."/>
            <person name="Tallon L.J."/>
            <person name="Delcher A.L."/>
            <person name="Salzberg S.L."/>
            <person name="Silva J.C."/>
            <person name="Haas B.J."/>
            <person name="Majoros W.H."/>
            <person name="Farzad M."/>
            <person name="Carlton J.M."/>
            <person name="Smith R.K. Jr."/>
            <person name="Garg J."/>
            <person name="Pearlman R.E."/>
            <person name="Karrer K.M."/>
            <person name="Sun L."/>
            <person name="Manning G."/>
            <person name="Elde N.C."/>
            <person name="Turkewitz A.P."/>
            <person name="Asai D.J."/>
            <person name="Wilkes D.E."/>
            <person name="Wang Y."/>
            <person name="Cai H."/>
            <person name="Collins K."/>
            <person name="Stewart B.A."/>
            <person name="Lee S.R."/>
            <person name="Wilamowska K."/>
            <person name="Weinberg Z."/>
            <person name="Ruzzo W.L."/>
            <person name="Wloga D."/>
            <person name="Gaertig J."/>
            <person name="Frankel J."/>
            <person name="Tsao C.-C."/>
            <person name="Gorovsky M.A."/>
            <person name="Keeling P.J."/>
            <person name="Waller R.F."/>
            <person name="Patron N.J."/>
            <person name="Cherry J.M."/>
            <person name="Stover N.A."/>
            <person name="Krieger C.J."/>
            <person name="del Toro C."/>
            <person name="Ryder H.F."/>
            <person name="Williamson S.C."/>
            <person name="Barbeau R.A."/>
            <person name="Hamilton E.P."/>
            <person name="Orias E."/>
        </authorList>
    </citation>
    <scope>NUCLEOTIDE SEQUENCE [LARGE SCALE GENOMIC DNA]</scope>
    <source>
        <strain evidence="2">SB210</strain>
    </source>
</reference>
<dbReference type="HOGENOM" id="CLU_270587_0_0_1"/>
<dbReference type="GeneID" id="7847202"/>
<dbReference type="InParanoid" id="Q233M4"/>
<proteinExistence type="predicted"/>
<evidence type="ECO:0000313" key="1">
    <source>
        <dbReference type="EMBL" id="EAR91556.2"/>
    </source>
</evidence>
<evidence type="ECO:0000313" key="2">
    <source>
        <dbReference type="Proteomes" id="UP000009168"/>
    </source>
</evidence>
<gene>
    <name evidence="1" type="ORF">TTHERM_00391260</name>
</gene>
<dbReference type="Proteomes" id="UP000009168">
    <property type="component" value="Unassembled WGS sequence"/>
</dbReference>
<organism evidence="1 2">
    <name type="scientific">Tetrahymena thermophila (strain SB210)</name>
    <dbReference type="NCBI Taxonomy" id="312017"/>
    <lineage>
        <taxon>Eukaryota</taxon>
        <taxon>Sar</taxon>
        <taxon>Alveolata</taxon>
        <taxon>Ciliophora</taxon>
        <taxon>Intramacronucleata</taxon>
        <taxon>Oligohymenophorea</taxon>
        <taxon>Hymenostomatida</taxon>
        <taxon>Tetrahymenina</taxon>
        <taxon>Tetrahymenidae</taxon>
        <taxon>Tetrahymena</taxon>
    </lineage>
</organism>
<dbReference type="AlphaFoldDB" id="Q233M4"/>
<protein>
    <submittedName>
        <fullName evidence="1">Uncharacterized protein</fullName>
    </submittedName>
</protein>
<sequence length="217" mass="25583">MSEKLMKNEKGSKQIGFYTKLIGEKEACYEGQFKDHIQIYNGKAQIDNKIVRNKLICEIIGDLNQFQQQENIIGESIKNEQYSICMTNNFNTKQYYTVQHLYYRKDDTCSVSVKTCISQDSKKFVVLKILEKTSRQTTEQFENQVQYEIDILKYINKSNTLITLPFIKEEILQEPNQQSKVYILNIDSGIKNLFQVKHFYLANKNYEEYNSLQNSPF</sequence>
<dbReference type="EMBL" id="GG662770">
    <property type="protein sequence ID" value="EAR91556.2"/>
    <property type="molecule type" value="Genomic_DNA"/>
</dbReference>
<dbReference type="RefSeq" id="XP_001011801.2">
    <property type="nucleotide sequence ID" value="XM_001011801.2"/>
</dbReference>
<name>Q233M4_TETTS</name>